<dbReference type="Proteomes" id="UP001229421">
    <property type="component" value="Unassembled WGS sequence"/>
</dbReference>
<evidence type="ECO:0000313" key="1">
    <source>
        <dbReference type="EMBL" id="KAK1431989.1"/>
    </source>
</evidence>
<dbReference type="AlphaFoldDB" id="A0AAD8P4H0"/>
<accession>A0AAD8P4H0</accession>
<name>A0AAD8P4H0_TARER</name>
<sequence length="153" mass="16809">MHAANRMVENTPTISNPVNNAKIFFNSPKIREEGANVSMDNQFSLFFVGNLNCFHANTLSFFQKFAGSQLSARTNLSVASLDKGVFAVTYPTAASRKPMFLNKFLSVLMFNLSSGVMVNCILGESIVETRGIGGGVDIRWNLCCRCKEQSLVV</sequence>
<organism evidence="1 2">
    <name type="scientific">Tagetes erecta</name>
    <name type="common">African marigold</name>
    <dbReference type="NCBI Taxonomy" id="13708"/>
    <lineage>
        <taxon>Eukaryota</taxon>
        <taxon>Viridiplantae</taxon>
        <taxon>Streptophyta</taxon>
        <taxon>Embryophyta</taxon>
        <taxon>Tracheophyta</taxon>
        <taxon>Spermatophyta</taxon>
        <taxon>Magnoliopsida</taxon>
        <taxon>eudicotyledons</taxon>
        <taxon>Gunneridae</taxon>
        <taxon>Pentapetalae</taxon>
        <taxon>asterids</taxon>
        <taxon>campanulids</taxon>
        <taxon>Asterales</taxon>
        <taxon>Asteraceae</taxon>
        <taxon>Asteroideae</taxon>
        <taxon>Heliantheae alliance</taxon>
        <taxon>Tageteae</taxon>
        <taxon>Tagetes</taxon>
    </lineage>
</organism>
<protein>
    <submittedName>
        <fullName evidence="1">Uncharacterized protein</fullName>
    </submittedName>
</protein>
<comment type="caution">
    <text evidence="1">The sequence shown here is derived from an EMBL/GenBank/DDBJ whole genome shotgun (WGS) entry which is preliminary data.</text>
</comment>
<dbReference type="EMBL" id="JAUHHV010000002">
    <property type="protein sequence ID" value="KAK1431989.1"/>
    <property type="molecule type" value="Genomic_DNA"/>
</dbReference>
<keyword evidence="2" id="KW-1185">Reference proteome</keyword>
<evidence type="ECO:0000313" key="2">
    <source>
        <dbReference type="Proteomes" id="UP001229421"/>
    </source>
</evidence>
<gene>
    <name evidence="1" type="ORF">QVD17_08834</name>
</gene>
<proteinExistence type="predicted"/>
<reference evidence="1" key="1">
    <citation type="journal article" date="2023" name="bioRxiv">
        <title>Improved chromosome-level genome assembly for marigold (Tagetes erecta).</title>
        <authorList>
            <person name="Jiang F."/>
            <person name="Yuan L."/>
            <person name="Wang S."/>
            <person name="Wang H."/>
            <person name="Xu D."/>
            <person name="Wang A."/>
            <person name="Fan W."/>
        </authorList>
    </citation>
    <scope>NUCLEOTIDE SEQUENCE</scope>
    <source>
        <strain evidence="1">WSJ</strain>
        <tissue evidence="1">Leaf</tissue>
    </source>
</reference>